<dbReference type="Gene3D" id="3.30.420.40">
    <property type="match status" value="2"/>
</dbReference>
<dbReference type="RefSeq" id="WP_340852470.1">
    <property type="nucleotide sequence ID" value="NZ_JBBPDY010000020.1"/>
</dbReference>
<dbReference type="GO" id="GO:0006085">
    <property type="term" value="P:acetyl-CoA biosynthetic process"/>
    <property type="evidence" value="ECO:0007669"/>
    <property type="project" value="UniProtKB-UniRule"/>
</dbReference>
<dbReference type="GO" id="GO:0006083">
    <property type="term" value="P:acetate metabolic process"/>
    <property type="evidence" value="ECO:0007669"/>
    <property type="project" value="TreeGrafter"/>
</dbReference>
<gene>
    <name evidence="6" type="primary">ackA</name>
    <name evidence="8" type="ORF">GKC33_05955</name>
</gene>
<keyword evidence="6" id="KW-0479">Metal-binding</keyword>
<feature type="binding site" evidence="6">
    <location>
        <position position="8"/>
    </location>
    <ligand>
        <name>Mg(2+)</name>
        <dbReference type="ChEBI" id="CHEBI:18420"/>
    </ligand>
</feature>
<dbReference type="UniPathway" id="UPA00340">
    <property type="reaction ID" value="UER00458"/>
</dbReference>
<dbReference type="EC" id="2.7.2.1" evidence="6"/>
<evidence type="ECO:0000256" key="7">
    <source>
        <dbReference type="RuleBase" id="RU003835"/>
    </source>
</evidence>
<dbReference type="PIRSF" id="PIRSF000722">
    <property type="entry name" value="Acetate_prop_kin"/>
    <property type="match status" value="1"/>
</dbReference>
<dbReference type="NCBIfam" id="TIGR00016">
    <property type="entry name" value="ackA"/>
    <property type="match status" value="1"/>
</dbReference>
<dbReference type="InterPro" id="IPR004372">
    <property type="entry name" value="Ac/propionate_kinase"/>
</dbReference>
<dbReference type="CDD" id="cd24010">
    <property type="entry name" value="ASKHA_NBD_AcK_PK"/>
    <property type="match status" value="1"/>
</dbReference>
<organism evidence="8 9">
    <name type="scientific">Ligilactobacillus salivarius</name>
    <dbReference type="NCBI Taxonomy" id="1624"/>
    <lineage>
        <taxon>Bacteria</taxon>
        <taxon>Bacillati</taxon>
        <taxon>Bacillota</taxon>
        <taxon>Bacilli</taxon>
        <taxon>Lactobacillales</taxon>
        <taxon>Lactobacillaceae</taxon>
        <taxon>Ligilactobacillus</taxon>
    </lineage>
</organism>
<keyword evidence="4 6" id="KW-0418">Kinase</keyword>
<comment type="subunit">
    <text evidence="6">Homodimer.</text>
</comment>
<proteinExistence type="inferred from homology"/>
<feature type="binding site" evidence="6">
    <location>
        <begin position="280"/>
        <end position="282"/>
    </location>
    <ligand>
        <name>ATP</name>
        <dbReference type="ChEBI" id="CHEBI:30616"/>
    </ligand>
</feature>
<comment type="catalytic activity">
    <reaction evidence="6">
        <text>acetate + ATP = acetyl phosphate + ADP</text>
        <dbReference type="Rhea" id="RHEA:11352"/>
        <dbReference type="ChEBI" id="CHEBI:22191"/>
        <dbReference type="ChEBI" id="CHEBI:30089"/>
        <dbReference type="ChEBI" id="CHEBI:30616"/>
        <dbReference type="ChEBI" id="CHEBI:456216"/>
        <dbReference type="EC" id="2.7.2.1"/>
    </reaction>
</comment>
<dbReference type="PANTHER" id="PTHR21060:SF15">
    <property type="entry name" value="ACETATE KINASE-RELATED"/>
    <property type="match status" value="1"/>
</dbReference>
<sequence length="390" mass="43565">MSKILLMNAGSSSVKWKLFELENEEVVAKGEVERIALPNSNFEIKYGKEVYQENIDNLQYEAAAKLIIDKIIELKIAELEEIKAVGHRIVAGGEEFTQATEMTSDNIAKLEELEDFAPLHNPMEVKYIKLMQNVMPNTPQYAVFDSKFFLDIPEHNAIYSLPYSITKEYKIRRYGEHGISHTYLTKEAAKMLNKPVDKLKLVTLHLGSGSSLAAIKDGKAYDTSMGFTPLTGVTMGTRAGDLDPALVPYLMKKLNLNAEEVVELFNEKSGLLGVSELSSDMRDLSANADKPQVKLAMDIFVNRIVKYAGSFFTELNGVDAIVFAGGIGENNPWLREEIVKKLEVLGVKIDSNLNQSVKEGIISPKDAKIKTLLIPTNEELEMVRQIKEVF</sequence>
<feature type="binding site" evidence="6">
    <location>
        <begin position="326"/>
        <end position="330"/>
    </location>
    <ligand>
        <name>ATP</name>
        <dbReference type="ChEBI" id="CHEBI:30616"/>
    </ligand>
</feature>
<dbReference type="InterPro" id="IPR023865">
    <property type="entry name" value="Aliphatic_acid_kinase_CS"/>
</dbReference>
<dbReference type="GO" id="GO:0005737">
    <property type="term" value="C:cytoplasm"/>
    <property type="evidence" value="ECO:0007669"/>
    <property type="project" value="UniProtKB-SubCell"/>
</dbReference>
<dbReference type="AlphaFoldDB" id="A0A7X2MEW1"/>
<name>A0A7X2MEW1_9LACO</name>
<keyword evidence="5 6" id="KW-0067">ATP-binding</keyword>
<comment type="similarity">
    <text evidence="1 6 7">Belongs to the acetokinase family.</text>
</comment>
<dbReference type="PROSITE" id="PS01076">
    <property type="entry name" value="ACETATE_KINASE_2"/>
    <property type="match status" value="1"/>
</dbReference>
<feature type="site" description="Transition state stabilizer" evidence="6">
    <location>
        <position position="177"/>
    </location>
</feature>
<evidence type="ECO:0000313" key="8">
    <source>
        <dbReference type="EMBL" id="MSE08267.1"/>
    </source>
</evidence>
<evidence type="ECO:0000256" key="3">
    <source>
        <dbReference type="ARBA" id="ARBA00022741"/>
    </source>
</evidence>
<feature type="binding site" evidence="6">
    <location>
        <position position="88"/>
    </location>
    <ligand>
        <name>substrate</name>
    </ligand>
</feature>
<dbReference type="PRINTS" id="PR00471">
    <property type="entry name" value="ACETATEKNASE"/>
</dbReference>
<dbReference type="InterPro" id="IPR000890">
    <property type="entry name" value="Aliphatic_acid_kin_short-chain"/>
</dbReference>
<dbReference type="GO" id="GO:0000287">
    <property type="term" value="F:magnesium ion binding"/>
    <property type="evidence" value="ECO:0007669"/>
    <property type="project" value="UniProtKB-UniRule"/>
</dbReference>
<dbReference type="EMBL" id="WKKX01000219">
    <property type="protein sequence ID" value="MSE08267.1"/>
    <property type="molecule type" value="Genomic_DNA"/>
</dbReference>
<feature type="binding site" evidence="6">
    <location>
        <position position="378"/>
    </location>
    <ligand>
        <name>Mg(2+)</name>
        <dbReference type="ChEBI" id="CHEBI:18420"/>
    </ligand>
</feature>
<dbReference type="Pfam" id="PF00871">
    <property type="entry name" value="Acetate_kinase"/>
    <property type="match status" value="1"/>
</dbReference>
<dbReference type="Proteomes" id="UP000467635">
    <property type="component" value="Unassembled WGS sequence"/>
</dbReference>
<keyword evidence="6" id="KW-0460">Magnesium</keyword>
<feature type="active site" description="Proton donor/acceptor" evidence="6">
    <location>
        <position position="145"/>
    </location>
</feature>
<dbReference type="GO" id="GO:0005524">
    <property type="term" value="F:ATP binding"/>
    <property type="evidence" value="ECO:0007669"/>
    <property type="project" value="UniProtKB-KW"/>
</dbReference>
<dbReference type="PANTHER" id="PTHR21060">
    <property type="entry name" value="ACETATE KINASE"/>
    <property type="match status" value="1"/>
</dbReference>
<feature type="site" description="Transition state stabilizer" evidence="6">
    <location>
        <position position="238"/>
    </location>
</feature>
<evidence type="ECO:0000256" key="2">
    <source>
        <dbReference type="ARBA" id="ARBA00022679"/>
    </source>
</evidence>
<evidence type="ECO:0000256" key="1">
    <source>
        <dbReference type="ARBA" id="ARBA00008748"/>
    </source>
</evidence>
<keyword evidence="3 6" id="KW-0547">Nucleotide-binding</keyword>
<dbReference type="HAMAP" id="MF_00020">
    <property type="entry name" value="Acetate_kinase"/>
    <property type="match status" value="1"/>
</dbReference>
<dbReference type="InterPro" id="IPR043129">
    <property type="entry name" value="ATPase_NBD"/>
</dbReference>
<evidence type="ECO:0000256" key="6">
    <source>
        <dbReference type="HAMAP-Rule" id="MF_00020"/>
    </source>
</evidence>
<feature type="binding site" evidence="6">
    <location>
        <position position="15"/>
    </location>
    <ligand>
        <name>ATP</name>
        <dbReference type="ChEBI" id="CHEBI:30616"/>
    </ligand>
</feature>
<comment type="caution">
    <text evidence="8">The sequence shown here is derived from an EMBL/GenBank/DDBJ whole genome shotgun (WGS) entry which is preliminary data.</text>
</comment>
<comment type="pathway">
    <text evidence="6">Metabolic intermediate biosynthesis; acetyl-CoA biosynthesis; acetyl-CoA from acetate: step 1/2.</text>
</comment>
<keyword evidence="2 6" id="KW-0808">Transferase</keyword>
<accession>A0A7X2MEW1</accession>
<dbReference type="PROSITE" id="PS01075">
    <property type="entry name" value="ACETATE_KINASE_1"/>
    <property type="match status" value="1"/>
</dbReference>
<feature type="binding site" evidence="6">
    <location>
        <begin position="205"/>
        <end position="209"/>
    </location>
    <ligand>
        <name>ATP</name>
        <dbReference type="ChEBI" id="CHEBI:30616"/>
    </ligand>
</feature>
<reference evidence="8 9" key="1">
    <citation type="submission" date="2019-11" db="EMBL/GenBank/DDBJ databases">
        <title>Draft Genome Sequence of Plant Growth-Promoting Rhizosphere-Associated Bacteria.</title>
        <authorList>
            <person name="Vasilyev I.Y."/>
            <person name="Radchenko V."/>
            <person name="Ilnitskaya E.V."/>
        </authorList>
    </citation>
    <scope>NUCLEOTIDE SEQUENCE [LARGE SCALE GENOMIC DNA]</scope>
    <source>
        <strain evidence="8 9">VRA_01-1sq_f</strain>
    </source>
</reference>
<dbReference type="GO" id="GO:0008776">
    <property type="term" value="F:acetate kinase activity"/>
    <property type="evidence" value="ECO:0007669"/>
    <property type="project" value="UniProtKB-UniRule"/>
</dbReference>
<comment type="cofactor">
    <cofactor evidence="6">
        <name>Mg(2+)</name>
        <dbReference type="ChEBI" id="CHEBI:18420"/>
    </cofactor>
    <cofactor evidence="6">
        <name>Mn(2+)</name>
        <dbReference type="ChEBI" id="CHEBI:29035"/>
    </cofactor>
    <text evidence="6">Mg(2+). Can also accept Mn(2+).</text>
</comment>
<dbReference type="SUPFAM" id="SSF53067">
    <property type="entry name" value="Actin-like ATPase domain"/>
    <property type="match status" value="2"/>
</dbReference>
<comment type="subcellular location">
    <subcellularLocation>
        <location evidence="6">Cytoplasm</location>
    </subcellularLocation>
</comment>
<evidence type="ECO:0000256" key="5">
    <source>
        <dbReference type="ARBA" id="ARBA00022840"/>
    </source>
</evidence>
<evidence type="ECO:0000313" key="9">
    <source>
        <dbReference type="Proteomes" id="UP000467635"/>
    </source>
</evidence>
<keyword evidence="6" id="KW-0963">Cytoplasm</keyword>
<comment type="function">
    <text evidence="6">Catalyzes the formation of acetyl phosphate from acetate and ATP. Can also catalyze the reverse reaction.</text>
</comment>
<protein>
    <recommendedName>
        <fullName evidence="6">Acetate kinase</fullName>
        <ecNumber evidence="6">2.7.2.1</ecNumber>
    </recommendedName>
    <alternativeName>
        <fullName evidence="6">Acetokinase</fullName>
    </alternativeName>
</protein>
<evidence type="ECO:0000256" key="4">
    <source>
        <dbReference type="ARBA" id="ARBA00022777"/>
    </source>
</evidence>